<evidence type="ECO:0000256" key="5">
    <source>
        <dbReference type="ARBA" id="ARBA00022898"/>
    </source>
</evidence>
<dbReference type="Proteomes" id="UP001172743">
    <property type="component" value="Unassembled WGS sequence"/>
</dbReference>
<comment type="similarity">
    <text evidence="2 6">Belongs to the class-I pyridoxal-phosphate-dependent aminotransferase family.</text>
</comment>
<evidence type="ECO:0000313" key="9">
    <source>
        <dbReference type="Proteomes" id="UP001172743"/>
    </source>
</evidence>
<dbReference type="EC" id="2.6.1.-" evidence="6"/>
<keyword evidence="5" id="KW-0663">Pyridoxal phosphate</keyword>
<dbReference type="SUPFAM" id="SSF53383">
    <property type="entry name" value="PLP-dependent transferases"/>
    <property type="match status" value="1"/>
</dbReference>
<keyword evidence="4 6" id="KW-0808">Transferase</keyword>
<dbReference type="InterPro" id="IPR015421">
    <property type="entry name" value="PyrdxlP-dep_Trfase_major"/>
</dbReference>
<reference evidence="8" key="1">
    <citation type="submission" date="2023-07" db="EMBL/GenBank/DDBJ databases">
        <title>Ureibacillus sp. isolated from freshwater well.</title>
        <authorList>
            <person name="Kirdat K."/>
            <person name="Bhatt A."/>
            <person name="Teware R."/>
            <person name="Bhavsar Y."/>
            <person name="Yadav A."/>
        </authorList>
    </citation>
    <scope>NUCLEOTIDE SEQUENCE</scope>
    <source>
        <strain evidence="8">BA0131</strain>
    </source>
</reference>
<dbReference type="GO" id="GO:0008483">
    <property type="term" value="F:transaminase activity"/>
    <property type="evidence" value="ECO:0007669"/>
    <property type="project" value="UniProtKB-KW"/>
</dbReference>
<evidence type="ECO:0000256" key="1">
    <source>
        <dbReference type="ARBA" id="ARBA00001933"/>
    </source>
</evidence>
<dbReference type="InterPro" id="IPR004839">
    <property type="entry name" value="Aminotransferase_I/II_large"/>
</dbReference>
<dbReference type="InterPro" id="IPR015424">
    <property type="entry name" value="PyrdxlP-dep_Trfase"/>
</dbReference>
<dbReference type="Gene3D" id="3.90.1150.10">
    <property type="entry name" value="Aspartate Aminotransferase, domain 1"/>
    <property type="match status" value="1"/>
</dbReference>
<dbReference type="PANTHER" id="PTHR46383:SF3">
    <property type="entry name" value="ASPARTATE AMINOTRANSFERASE-RELATED"/>
    <property type="match status" value="1"/>
</dbReference>
<protein>
    <recommendedName>
        <fullName evidence="6">Aminotransferase</fullName>
        <ecNumber evidence="6">2.6.1.-</ecNumber>
    </recommendedName>
</protein>
<evidence type="ECO:0000313" key="8">
    <source>
        <dbReference type="EMBL" id="MDN4494837.1"/>
    </source>
</evidence>
<proteinExistence type="inferred from homology"/>
<dbReference type="Pfam" id="PF00155">
    <property type="entry name" value="Aminotran_1_2"/>
    <property type="match status" value="1"/>
</dbReference>
<dbReference type="InterPro" id="IPR050596">
    <property type="entry name" value="AspAT/PAT-like"/>
</dbReference>
<dbReference type="RefSeq" id="WP_301139149.1">
    <property type="nucleotide sequence ID" value="NZ_JAUHTQ010000013.1"/>
</dbReference>
<dbReference type="InterPro" id="IPR015422">
    <property type="entry name" value="PyrdxlP-dep_Trfase_small"/>
</dbReference>
<dbReference type="InterPro" id="IPR004838">
    <property type="entry name" value="NHTrfase_class1_PyrdxlP-BS"/>
</dbReference>
<feature type="domain" description="Aminotransferase class I/classII large" evidence="7">
    <location>
        <begin position="33"/>
        <end position="382"/>
    </location>
</feature>
<evidence type="ECO:0000256" key="3">
    <source>
        <dbReference type="ARBA" id="ARBA00022576"/>
    </source>
</evidence>
<gene>
    <name evidence="8" type="ORF">QYB95_14885</name>
</gene>
<dbReference type="Gene3D" id="3.40.640.10">
    <property type="entry name" value="Type I PLP-dependent aspartate aminotransferase-like (Major domain)"/>
    <property type="match status" value="1"/>
</dbReference>
<keyword evidence="3 6" id="KW-0032">Aminotransferase</keyword>
<sequence length="390" mass="42997">MESTKRTYVSKLVHELKPSGIRRFFDLAAGMEGVISLGVGEPDFVTPWHIREAAISSLEQGYTSYTPNAGLLELREEIAYYMKTQFNVSYSPTDEIIVTVGASSAIDIALRTILDPGDEVIVVEPCFVSYVPMVELAGGVAVQVQALKENDFKILPDQIEAVITEKTKAIMICSPNNPTGTMLSKSELEGLAQLANKYDFLVIADEIYAELAYDEEYTSMAAIDGMLERTILVSGFSKGFAMTGWRLGFVCAPVEISSAMLKVHQYGLMCASTMSQYAAIEALKNGRPDVEEMVKSYRRRRNYIVQSFNEIGLECHEPGGAFYAFPSVQSTGLTSQEFAERLLLQEGVAVVPGDVFGESGEGHIRCSYASSLEQLQEAIKRIKRFIDSLE</sequence>
<name>A0ABT8GTT6_9BACL</name>
<dbReference type="NCBIfam" id="NF005816">
    <property type="entry name" value="PRK07682.1"/>
    <property type="match status" value="1"/>
</dbReference>
<evidence type="ECO:0000256" key="2">
    <source>
        <dbReference type="ARBA" id="ARBA00007441"/>
    </source>
</evidence>
<accession>A0ABT8GTT6</accession>
<evidence type="ECO:0000256" key="4">
    <source>
        <dbReference type="ARBA" id="ARBA00022679"/>
    </source>
</evidence>
<comment type="caution">
    <text evidence="8">The sequence shown here is derived from an EMBL/GenBank/DDBJ whole genome shotgun (WGS) entry which is preliminary data.</text>
</comment>
<keyword evidence="9" id="KW-1185">Reference proteome</keyword>
<evidence type="ECO:0000256" key="6">
    <source>
        <dbReference type="RuleBase" id="RU000481"/>
    </source>
</evidence>
<dbReference type="PANTHER" id="PTHR46383">
    <property type="entry name" value="ASPARTATE AMINOTRANSFERASE"/>
    <property type="match status" value="1"/>
</dbReference>
<evidence type="ECO:0000259" key="7">
    <source>
        <dbReference type="Pfam" id="PF00155"/>
    </source>
</evidence>
<dbReference type="CDD" id="cd00609">
    <property type="entry name" value="AAT_like"/>
    <property type="match status" value="1"/>
</dbReference>
<dbReference type="EMBL" id="JAUHTQ010000013">
    <property type="protein sequence ID" value="MDN4494837.1"/>
    <property type="molecule type" value="Genomic_DNA"/>
</dbReference>
<comment type="cofactor">
    <cofactor evidence="1 6">
        <name>pyridoxal 5'-phosphate</name>
        <dbReference type="ChEBI" id="CHEBI:597326"/>
    </cofactor>
</comment>
<dbReference type="PROSITE" id="PS00105">
    <property type="entry name" value="AA_TRANSFER_CLASS_1"/>
    <property type="match status" value="1"/>
</dbReference>
<organism evidence="8 9">
    <name type="scientific">Ureibacillus aquaedulcis</name>
    <dbReference type="NCBI Taxonomy" id="3058421"/>
    <lineage>
        <taxon>Bacteria</taxon>
        <taxon>Bacillati</taxon>
        <taxon>Bacillota</taxon>
        <taxon>Bacilli</taxon>
        <taxon>Bacillales</taxon>
        <taxon>Caryophanaceae</taxon>
        <taxon>Ureibacillus</taxon>
    </lineage>
</organism>